<keyword evidence="13" id="KW-0807">Transducer</keyword>
<evidence type="ECO:0000256" key="12">
    <source>
        <dbReference type="ARBA" id="ARBA00023180"/>
    </source>
</evidence>
<keyword evidence="9 18" id="KW-0472">Membrane</keyword>
<evidence type="ECO:0000313" key="22">
    <source>
        <dbReference type="Proteomes" id="UP000030765"/>
    </source>
</evidence>
<feature type="transmembrane region" description="Helical" evidence="18">
    <location>
        <begin position="364"/>
        <end position="385"/>
    </location>
</feature>
<evidence type="ECO:0000256" key="11">
    <source>
        <dbReference type="ARBA" id="ARBA00023170"/>
    </source>
</evidence>
<name>A0A084WEM9_ANOSI</name>
<feature type="compositionally biased region" description="Polar residues" evidence="17">
    <location>
        <begin position="835"/>
        <end position="846"/>
    </location>
</feature>
<feature type="domain" description="G-protein coupled receptors family 3 profile" evidence="19">
    <location>
        <begin position="146"/>
        <end position="393"/>
    </location>
</feature>
<evidence type="ECO:0000256" key="10">
    <source>
        <dbReference type="ARBA" id="ARBA00023157"/>
    </source>
</evidence>
<dbReference type="VEuPathDB" id="VectorBase:ASIS017616"/>
<dbReference type="VEuPathDB" id="VectorBase:ASIC016670"/>
<reference evidence="21" key="2">
    <citation type="submission" date="2020-05" db="UniProtKB">
        <authorList>
            <consortium name="EnsemblMetazoa"/>
        </authorList>
    </citation>
    <scope>IDENTIFICATION</scope>
</reference>
<keyword evidence="15" id="KW-0966">Cell projection</keyword>
<dbReference type="InterPro" id="IPR017978">
    <property type="entry name" value="GPCR_3_C"/>
</dbReference>
<dbReference type="Proteomes" id="UP000030765">
    <property type="component" value="Unassembled WGS sequence"/>
</dbReference>
<feature type="compositionally biased region" description="Low complexity" evidence="17">
    <location>
        <begin position="1045"/>
        <end position="1077"/>
    </location>
</feature>
<evidence type="ECO:0000256" key="13">
    <source>
        <dbReference type="ARBA" id="ARBA00023224"/>
    </source>
</evidence>
<keyword evidence="8" id="KW-0297">G-protein coupled receptor</keyword>
<gene>
    <name evidence="20" type="ORF">ZHAS_00016670</name>
</gene>
<dbReference type="EMBL" id="ATLV01023231">
    <property type="status" value="NOT_ANNOTATED_CDS"/>
    <property type="molecule type" value="Genomic_DNA"/>
</dbReference>
<dbReference type="GO" id="GO:0043005">
    <property type="term" value="C:neuron projection"/>
    <property type="evidence" value="ECO:0007669"/>
    <property type="project" value="UniProtKB-SubCell"/>
</dbReference>
<keyword evidence="14" id="KW-0628">Postsynaptic cell membrane</keyword>
<dbReference type="PROSITE" id="PS50259">
    <property type="entry name" value="G_PROTEIN_RECEP_F3_4"/>
    <property type="match status" value="1"/>
</dbReference>
<feature type="transmembrane region" description="Helical" evidence="18">
    <location>
        <begin position="150"/>
        <end position="171"/>
    </location>
</feature>
<protein>
    <submittedName>
        <fullName evidence="21">G_PROTEIN_RECEP_F3_4 domain-containing protein</fullName>
    </submittedName>
</protein>
<feature type="region of interest" description="Disordered" evidence="17">
    <location>
        <begin position="739"/>
        <end position="785"/>
    </location>
</feature>
<evidence type="ECO:0000313" key="20">
    <source>
        <dbReference type="EMBL" id="KFB48673.1"/>
    </source>
</evidence>
<dbReference type="Pfam" id="PF22572">
    <property type="entry name" value="GPR158_179_EC"/>
    <property type="match status" value="1"/>
</dbReference>
<dbReference type="PANTHER" id="PTHR32546">
    <property type="entry name" value="G-PROTEIN COUPLED RECEPTOR 158-RELATED"/>
    <property type="match status" value="1"/>
</dbReference>
<comment type="similarity">
    <text evidence="2">Belongs to the G-protein coupled receptor 3 family.</text>
</comment>
<evidence type="ECO:0000256" key="14">
    <source>
        <dbReference type="ARBA" id="ARBA00023257"/>
    </source>
</evidence>
<feature type="region of interest" description="Disordered" evidence="17">
    <location>
        <begin position="566"/>
        <end position="612"/>
    </location>
</feature>
<evidence type="ECO:0000256" key="7">
    <source>
        <dbReference type="ARBA" id="ARBA00023018"/>
    </source>
</evidence>
<dbReference type="EMBL" id="KE525341">
    <property type="protein sequence ID" value="KFB48673.1"/>
    <property type="molecule type" value="Genomic_DNA"/>
</dbReference>
<dbReference type="InterPro" id="IPR054714">
    <property type="entry name" value="GPR158_179_extracellular"/>
</dbReference>
<evidence type="ECO:0000256" key="15">
    <source>
        <dbReference type="ARBA" id="ARBA00023273"/>
    </source>
</evidence>
<feature type="compositionally biased region" description="Low complexity" evidence="17">
    <location>
        <begin position="847"/>
        <end position="868"/>
    </location>
</feature>
<feature type="region of interest" description="Disordered" evidence="17">
    <location>
        <begin position="965"/>
        <end position="1123"/>
    </location>
</feature>
<dbReference type="STRING" id="74873.A0A084WEM9"/>
<keyword evidence="7" id="KW-0770">Synapse</keyword>
<keyword evidence="11" id="KW-0675">Receptor</keyword>
<sequence length="1123" mass="120877">MDPSTVLYSLSINWQGTSGIDIDLRRVDIDQCSQKNSPSGAPQPLNIFAGTDKCKQRTTECIPIPGLGFRRGSYRCICRKGYYFPDTTIEQKYFNGSTLEEEYEKLMLHEYNTYSIPNTYECLPCAEGCDFCEDASPCVAALNWPMRTSILVLACAVIGLLPPAAVFTFKYQQVKVVRAASPALLRVIALGAFCIYCTSVVMYPPPSLYTCTARIWLREIGFSLTYGALMLKTWRISVIFRVRSAKAVKITDAYLLKRLGVLCGFVGIALLVRTLVAPPVVIVGRTADNLKAFLCKTDWWDHTFTSMEVLFLAWGVRLCIMVRKAPSEFNESRFISMAIYNEFLLTCFLNVSMLFLQSPANPDLLYIIFFCHTQLTVTLLLGLIFGSKVYLVFRGGGKHQDDQTGLGIKPSGAKFISRSHGRTFANASSVTTSTAQLGGNMANEGRLTETEALEELKLLYTQLQRLYERIPQRGAAILTVASLIEACRSTSLRPPPAIGAPSPLKAIQTDGGPVVVATNSASPTGASGVVRLDKSTNTNTIASIPNGRVEGGGGDGGLTITAPVPAGGPNGMLPSPTRITITDDTSDDGSGRQEEGGRRQTQREARSIDGSDFRLDHQQLQCMCSDGGEALYDGDMAEGRRCTCCCTCCASNRSTGNHRQQQKQQQHRRNDSVINYSNSAVQLANAGGTVNCNCKISAVSDRSGSGSGTADQSVPLRTAKQHNSELVLNCQFAGVGNVAPTPYDHLQNQQQQKQHQHPPQHQRASSTSEYMSDRSGSGSGTADQSVPLRTAKQHNSELVLNCQFAGVGNVAPTPYDHHQNQQQQKQHQHPPLHQRASSTSEYSDINTTTTTTTPTQQQAPHQSHQAQQRQRETSSSGDSLDNHASYAPGRGGLARSAEGTLAQLAPSPTTATGATTVEDERAAAEATRLVNLEKFNKLYANNSSRIDSLKEHFLMRNALTTALQNLENENRSRGAGRGRLRELSGEAPEPESRVSGAPVDLSASRVHQLETGGLGADRQLSSPAAEGSAGVKRKEEGACRAVNANSSTTSSSNSSSGSGSSSTDGVSTTNSPGTSTAGEGGGASGSNNTEAPSSGGVKKKKSPEKRLVIDLNDRSKYTEEVSV</sequence>
<evidence type="ECO:0000256" key="1">
    <source>
        <dbReference type="ARBA" id="ARBA00004487"/>
    </source>
</evidence>
<dbReference type="GO" id="GO:0045211">
    <property type="term" value="C:postsynaptic membrane"/>
    <property type="evidence" value="ECO:0007669"/>
    <property type="project" value="UniProtKB-SubCell"/>
</dbReference>
<dbReference type="OrthoDB" id="7789933at2759"/>
<feature type="compositionally biased region" description="Basic and acidic residues" evidence="17">
    <location>
        <begin position="1104"/>
        <end position="1123"/>
    </location>
</feature>
<dbReference type="PANTHER" id="PTHR32546:SF29">
    <property type="entry name" value="G-PROTEIN COUPLED RECEPTORS FAMILY 3 PROFILE DOMAIN-CONTAINING PROTEIN"/>
    <property type="match status" value="1"/>
</dbReference>
<dbReference type="Pfam" id="PF00003">
    <property type="entry name" value="7tm_3"/>
    <property type="match status" value="1"/>
</dbReference>
<evidence type="ECO:0000256" key="4">
    <source>
        <dbReference type="ARBA" id="ARBA00022692"/>
    </source>
</evidence>
<dbReference type="PRINTS" id="PR00248">
    <property type="entry name" value="GPCRMGR"/>
</dbReference>
<comment type="subcellular location">
    <subcellularLocation>
        <location evidence="1">Cell projection</location>
        <location evidence="1">Neuron projection</location>
    </subcellularLocation>
    <subcellularLocation>
        <location evidence="16">Postsynaptic cell membrane</location>
        <topology evidence="16">Multi-pass membrane protein</topology>
    </subcellularLocation>
</comment>
<feature type="region of interest" description="Disordered" evidence="17">
    <location>
        <begin position="810"/>
        <end position="893"/>
    </location>
</feature>
<feature type="compositionally biased region" description="Polar residues" evidence="17">
    <location>
        <begin position="763"/>
        <end position="784"/>
    </location>
</feature>
<keyword evidence="22" id="KW-1185">Reference proteome</keyword>
<keyword evidence="4 18" id="KW-0812">Transmembrane</keyword>
<keyword evidence="3" id="KW-1003">Cell membrane</keyword>
<dbReference type="EnsemblMetazoa" id="ASIC016670-RA">
    <property type="protein sequence ID" value="ASIC016670-PA"/>
    <property type="gene ID" value="ASIC016670"/>
</dbReference>
<dbReference type="OMA" id="TTECIPI"/>
<evidence type="ECO:0000256" key="8">
    <source>
        <dbReference type="ARBA" id="ARBA00023040"/>
    </source>
</evidence>
<dbReference type="InterPro" id="IPR043458">
    <property type="entry name" value="GPR158/179"/>
</dbReference>
<dbReference type="InterPro" id="IPR000337">
    <property type="entry name" value="GPCR_3"/>
</dbReference>
<feature type="transmembrane region" description="Helical" evidence="18">
    <location>
        <begin position="334"/>
        <end position="358"/>
    </location>
</feature>
<feature type="compositionally biased region" description="Basic and acidic residues" evidence="17">
    <location>
        <begin position="589"/>
        <end position="612"/>
    </location>
</feature>
<evidence type="ECO:0000256" key="17">
    <source>
        <dbReference type="SAM" id="MobiDB-lite"/>
    </source>
</evidence>
<keyword evidence="10" id="KW-1015">Disulfide bond</keyword>
<dbReference type="CDD" id="cd15293">
    <property type="entry name" value="7tmC_GPR158-like"/>
    <property type="match status" value="1"/>
</dbReference>
<feature type="transmembrane region" description="Helical" evidence="18">
    <location>
        <begin position="215"/>
        <end position="234"/>
    </location>
</feature>
<evidence type="ECO:0000256" key="18">
    <source>
        <dbReference type="SAM" id="Phobius"/>
    </source>
</evidence>
<dbReference type="AlphaFoldDB" id="A0A084WEM9"/>
<evidence type="ECO:0000256" key="6">
    <source>
        <dbReference type="ARBA" id="ARBA00022989"/>
    </source>
</evidence>
<dbReference type="GO" id="GO:0004930">
    <property type="term" value="F:G protein-coupled receptor activity"/>
    <property type="evidence" value="ECO:0007669"/>
    <property type="project" value="UniProtKB-KW"/>
</dbReference>
<evidence type="ECO:0000256" key="3">
    <source>
        <dbReference type="ARBA" id="ARBA00022475"/>
    </source>
</evidence>
<keyword evidence="6 18" id="KW-1133">Transmembrane helix</keyword>
<evidence type="ECO:0000256" key="5">
    <source>
        <dbReference type="ARBA" id="ARBA00022729"/>
    </source>
</evidence>
<evidence type="ECO:0000256" key="2">
    <source>
        <dbReference type="ARBA" id="ARBA00007242"/>
    </source>
</evidence>
<evidence type="ECO:0000256" key="9">
    <source>
        <dbReference type="ARBA" id="ARBA00023136"/>
    </source>
</evidence>
<organism evidence="20">
    <name type="scientific">Anopheles sinensis</name>
    <name type="common">Mosquito</name>
    <dbReference type="NCBI Taxonomy" id="74873"/>
    <lineage>
        <taxon>Eukaryota</taxon>
        <taxon>Metazoa</taxon>
        <taxon>Ecdysozoa</taxon>
        <taxon>Arthropoda</taxon>
        <taxon>Hexapoda</taxon>
        <taxon>Insecta</taxon>
        <taxon>Pterygota</taxon>
        <taxon>Neoptera</taxon>
        <taxon>Endopterygota</taxon>
        <taxon>Diptera</taxon>
        <taxon>Nematocera</taxon>
        <taxon>Culicoidea</taxon>
        <taxon>Culicidae</taxon>
        <taxon>Anophelinae</taxon>
        <taxon>Anopheles</taxon>
    </lineage>
</organism>
<dbReference type="EMBL" id="ATLV01023232">
    <property type="status" value="NOT_ANNOTATED_CDS"/>
    <property type="molecule type" value="Genomic_DNA"/>
</dbReference>
<proteinExistence type="inferred from homology"/>
<feature type="transmembrane region" description="Helical" evidence="18">
    <location>
        <begin position="183"/>
        <end position="203"/>
    </location>
</feature>
<evidence type="ECO:0000259" key="19">
    <source>
        <dbReference type="PROSITE" id="PS50259"/>
    </source>
</evidence>
<reference evidence="20 22" key="1">
    <citation type="journal article" date="2014" name="BMC Genomics">
        <title>Genome sequence of Anopheles sinensis provides insight into genetics basis of mosquito competence for malaria parasites.</title>
        <authorList>
            <person name="Zhou D."/>
            <person name="Zhang D."/>
            <person name="Ding G."/>
            <person name="Shi L."/>
            <person name="Hou Q."/>
            <person name="Ye Y."/>
            <person name="Xu Y."/>
            <person name="Zhou H."/>
            <person name="Xiong C."/>
            <person name="Li S."/>
            <person name="Yu J."/>
            <person name="Hong S."/>
            <person name="Yu X."/>
            <person name="Zou P."/>
            <person name="Chen C."/>
            <person name="Chang X."/>
            <person name="Wang W."/>
            <person name="Lv Y."/>
            <person name="Sun Y."/>
            <person name="Ma L."/>
            <person name="Shen B."/>
            <person name="Zhu C."/>
        </authorList>
    </citation>
    <scope>NUCLEOTIDE SEQUENCE [LARGE SCALE GENOMIC DNA]</scope>
</reference>
<feature type="transmembrane region" description="Helical" evidence="18">
    <location>
        <begin position="255"/>
        <end position="282"/>
    </location>
</feature>
<keyword evidence="5" id="KW-0732">Signal</keyword>
<evidence type="ECO:0000256" key="16">
    <source>
        <dbReference type="ARBA" id="ARBA00034104"/>
    </source>
</evidence>
<accession>A0A084WEM9</accession>
<keyword evidence="12" id="KW-0325">Glycoprotein</keyword>
<evidence type="ECO:0000313" key="21">
    <source>
        <dbReference type="EnsemblMetazoa" id="ASIC016670-PA"/>
    </source>
</evidence>